<reference evidence="1 2" key="1">
    <citation type="submission" date="2008-07" db="EMBL/GenBank/DDBJ databases">
        <authorList>
            <person name="El-Sayed N."/>
            <person name="Caler E."/>
            <person name="Inman J."/>
            <person name="Amedeo P."/>
            <person name="Hass B."/>
            <person name="Wortman J."/>
        </authorList>
    </citation>
    <scope>NUCLEOTIDE SEQUENCE [LARGE SCALE GENOMIC DNA]</scope>
    <source>
        <strain evidence="2">ATCC 50983 / TXsc</strain>
    </source>
</reference>
<protein>
    <submittedName>
        <fullName evidence="1">Uncharacterized protein</fullName>
    </submittedName>
</protein>
<name>C5K6C6_PERM5</name>
<evidence type="ECO:0000313" key="1">
    <source>
        <dbReference type="EMBL" id="EER19846.1"/>
    </source>
</evidence>
<evidence type="ECO:0000313" key="2">
    <source>
        <dbReference type="Proteomes" id="UP000007800"/>
    </source>
</evidence>
<dbReference type="EMBL" id="GG670888">
    <property type="protein sequence ID" value="EER19846.1"/>
    <property type="molecule type" value="Genomic_DNA"/>
</dbReference>
<gene>
    <name evidence="1" type="ORF">Pmar_PMAR006739</name>
</gene>
<dbReference type="InParanoid" id="C5K6C6"/>
<dbReference type="GeneID" id="9058358"/>
<sequence length="52" mass="5811">MTTGQGRPEGNCGIVGFRNAMDSLQLEKLSFWLCSCLKAPLSLRVMLVRIRL</sequence>
<organism evidence="2">
    <name type="scientific">Perkinsus marinus (strain ATCC 50983 / TXsc)</name>
    <dbReference type="NCBI Taxonomy" id="423536"/>
    <lineage>
        <taxon>Eukaryota</taxon>
        <taxon>Sar</taxon>
        <taxon>Alveolata</taxon>
        <taxon>Perkinsozoa</taxon>
        <taxon>Perkinsea</taxon>
        <taxon>Perkinsida</taxon>
        <taxon>Perkinsidae</taxon>
        <taxon>Perkinsus</taxon>
    </lineage>
</organism>
<dbReference type="AlphaFoldDB" id="C5K6C6"/>
<dbReference type="Proteomes" id="UP000007800">
    <property type="component" value="Unassembled WGS sequence"/>
</dbReference>
<dbReference type="RefSeq" id="XP_002788050.1">
    <property type="nucleotide sequence ID" value="XM_002788004.1"/>
</dbReference>
<keyword evidence="2" id="KW-1185">Reference proteome</keyword>
<accession>C5K6C6</accession>
<proteinExistence type="predicted"/>